<evidence type="ECO:0000256" key="2">
    <source>
        <dbReference type="SAM" id="SignalP"/>
    </source>
</evidence>
<gene>
    <name evidence="4" type="ORF">GCM10011610_47050</name>
</gene>
<organism evidence="4 5">
    <name type="scientific">Nocardia rhizosphaerihabitans</name>
    <dbReference type="NCBI Taxonomy" id="1691570"/>
    <lineage>
        <taxon>Bacteria</taxon>
        <taxon>Bacillati</taxon>
        <taxon>Actinomycetota</taxon>
        <taxon>Actinomycetes</taxon>
        <taxon>Mycobacteriales</taxon>
        <taxon>Nocardiaceae</taxon>
        <taxon>Nocardia</taxon>
    </lineage>
</organism>
<dbReference type="EMBL" id="BMNE01000005">
    <property type="protein sequence ID" value="GGN89032.1"/>
    <property type="molecule type" value="Genomic_DNA"/>
</dbReference>
<comment type="caution">
    <text evidence="4">The sequence shown here is derived from an EMBL/GenBank/DDBJ whole genome shotgun (WGS) entry which is preliminary data.</text>
</comment>
<feature type="domain" description="DUF732" evidence="3">
    <location>
        <begin position="93"/>
        <end position="171"/>
    </location>
</feature>
<keyword evidence="5" id="KW-1185">Reference proteome</keyword>
<name>A0ABQ2KNY3_9NOCA</name>
<dbReference type="InterPro" id="IPR007969">
    <property type="entry name" value="DUF732"/>
</dbReference>
<proteinExistence type="predicted"/>
<feature type="chain" id="PRO_5047321054" description="DUF732 domain-containing protein" evidence="2">
    <location>
        <begin position="26"/>
        <end position="171"/>
    </location>
</feature>
<evidence type="ECO:0000313" key="5">
    <source>
        <dbReference type="Proteomes" id="UP000658127"/>
    </source>
</evidence>
<protein>
    <recommendedName>
        <fullName evidence="3">DUF732 domain-containing protein</fullName>
    </recommendedName>
</protein>
<feature type="signal peptide" evidence="2">
    <location>
        <begin position="1"/>
        <end position="25"/>
    </location>
</feature>
<dbReference type="Pfam" id="PF05305">
    <property type="entry name" value="DUF732"/>
    <property type="match status" value="1"/>
</dbReference>
<reference evidence="5" key="1">
    <citation type="journal article" date="2019" name="Int. J. Syst. Evol. Microbiol.">
        <title>The Global Catalogue of Microorganisms (GCM) 10K type strain sequencing project: providing services to taxonomists for standard genome sequencing and annotation.</title>
        <authorList>
            <consortium name="The Broad Institute Genomics Platform"/>
            <consortium name="The Broad Institute Genome Sequencing Center for Infectious Disease"/>
            <person name="Wu L."/>
            <person name="Ma J."/>
        </authorList>
    </citation>
    <scope>NUCLEOTIDE SEQUENCE [LARGE SCALE GENOMIC DNA]</scope>
    <source>
        <strain evidence="5">CGMCC 4.7329</strain>
    </source>
</reference>
<keyword evidence="2" id="KW-0732">Signal</keyword>
<evidence type="ECO:0000313" key="4">
    <source>
        <dbReference type="EMBL" id="GGN89032.1"/>
    </source>
</evidence>
<feature type="region of interest" description="Disordered" evidence="1">
    <location>
        <begin position="27"/>
        <end position="91"/>
    </location>
</feature>
<dbReference type="Proteomes" id="UP000658127">
    <property type="component" value="Unassembled WGS sequence"/>
</dbReference>
<dbReference type="PROSITE" id="PS51257">
    <property type="entry name" value="PROKAR_LIPOPROTEIN"/>
    <property type="match status" value="1"/>
</dbReference>
<dbReference type="RefSeq" id="WP_189032087.1">
    <property type="nucleotide sequence ID" value="NZ_BMNE01000005.1"/>
</dbReference>
<feature type="compositionally biased region" description="Low complexity" evidence="1">
    <location>
        <begin position="27"/>
        <end position="52"/>
    </location>
</feature>
<accession>A0ABQ2KNY3</accession>
<evidence type="ECO:0000256" key="1">
    <source>
        <dbReference type="SAM" id="MobiDB-lite"/>
    </source>
</evidence>
<feature type="compositionally biased region" description="Low complexity" evidence="1">
    <location>
        <begin position="60"/>
        <end position="91"/>
    </location>
</feature>
<evidence type="ECO:0000259" key="3">
    <source>
        <dbReference type="Pfam" id="PF05305"/>
    </source>
</evidence>
<sequence length="171" mass="16482">MHRIPGKVAGSVAALAAVALLSACGGNDSTASQTPTLSTTASAAASATQAPAEGGHGDHAPSATAAPETSAAPEQPQAAPETTSAAAAPAAGKDKAFLDELAENGITPADPASALTAASYICSTKATGASESDMATFVAAMAGTDPAFDPAKMDVNKAAQIYIAAATSTYC</sequence>